<dbReference type="GO" id="GO:0030496">
    <property type="term" value="C:midbody"/>
    <property type="evidence" value="ECO:0007669"/>
    <property type="project" value="TreeGrafter"/>
</dbReference>
<organism evidence="8 9">
    <name type="scientific">Aphidius gifuensis</name>
    <name type="common">Parasitoid wasp</name>
    <dbReference type="NCBI Taxonomy" id="684658"/>
    <lineage>
        <taxon>Eukaryota</taxon>
        <taxon>Metazoa</taxon>
        <taxon>Ecdysozoa</taxon>
        <taxon>Arthropoda</taxon>
        <taxon>Hexapoda</taxon>
        <taxon>Insecta</taxon>
        <taxon>Pterygota</taxon>
        <taxon>Neoptera</taxon>
        <taxon>Endopterygota</taxon>
        <taxon>Hymenoptera</taxon>
        <taxon>Apocrita</taxon>
        <taxon>Ichneumonoidea</taxon>
        <taxon>Braconidae</taxon>
        <taxon>Aphidiinae</taxon>
        <taxon>Aphidius</taxon>
    </lineage>
</organism>
<dbReference type="SMART" id="SM00064">
    <property type="entry name" value="FYVE"/>
    <property type="match status" value="1"/>
</dbReference>
<dbReference type="EMBL" id="JACMRX010000004">
    <property type="protein sequence ID" value="KAF7991123.1"/>
    <property type="molecule type" value="Genomic_DNA"/>
</dbReference>
<dbReference type="PANTHER" id="PTHR46591:SF1">
    <property type="entry name" value="ZINC FINGER FYVE DOMAIN-CONTAINING PROTEIN 26"/>
    <property type="match status" value="1"/>
</dbReference>
<evidence type="ECO:0000313" key="9">
    <source>
        <dbReference type="Proteomes" id="UP000639338"/>
    </source>
</evidence>
<name>A0A834XPN4_APHGI</name>
<feature type="compositionally biased region" description="Low complexity" evidence="6">
    <location>
        <begin position="616"/>
        <end position="633"/>
    </location>
</feature>
<dbReference type="GO" id="GO:0005765">
    <property type="term" value="C:lysosomal membrane"/>
    <property type="evidence" value="ECO:0007669"/>
    <property type="project" value="TreeGrafter"/>
</dbReference>
<dbReference type="InterPro" id="IPR011011">
    <property type="entry name" value="Znf_FYVE_PHD"/>
</dbReference>
<keyword evidence="3 5" id="KW-0863">Zinc-finger</keyword>
<dbReference type="GO" id="GO:0032266">
    <property type="term" value="F:phosphatidylinositol-3-phosphate binding"/>
    <property type="evidence" value="ECO:0007669"/>
    <property type="project" value="InterPro"/>
</dbReference>
<dbReference type="InterPro" id="IPR057946">
    <property type="entry name" value="TPR_ZFYVE26"/>
</dbReference>
<dbReference type="GO" id="GO:0000281">
    <property type="term" value="P:mitotic cytokinesis"/>
    <property type="evidence" value="ECO:0007669"/>
    <property type="project" value="InterPro"/>
</dbReference>
<protein>
    <recommendedName>
        <fullName evidence="7">FYVE-type domain-containing protein</fullName>
    </recommendedName>
</protein>
<feature type="region of interest" description="Disordered" evidence="6">
    <location>
        <begin position="2059"/>
        <end position="2082"/>
    </location>
</feature>
<dbReference type="GO" id="GO:0005813">
    <property type="term" value="C:centrosome"/>
    <property type="evidence" value="ECO:0007669"/>
    <property type="project" value="TreeGrafter"/>
</dbReference>
<dbReference type="OrthoDB" id="1936617at2759"/>
<evidence type="ECO:0000256" key="5">
    <source>
        <dbReference type="PROSITE-ProRule" id="PRU00091"/>
    </source>
</evidence>
<keyword evidence="4" id="KW-0862">Zinc</keyword>
<proteinExistence type="predicted"/>
<gene>
    <name evidence="8" type="ORF">HCN44_002685</name>
</gene>
<evidence type="ECO:0000256" key="6">
    <source>
        <dbReference type="SAM" id="MobiDB-lite"/>
    </source>
</evidence>
<evidence type="ECO:0000256" key="2">
    <source>
        <dbReference type="ARBA" id="ARBA00022723"/>
    </source>
</evidence>
<evidence type="ECO:0000256" key="4">
    <source>
        <dbReference type="ARBA" id="ARBA00022833"/>
    </source>
</evidence>
<evidence type="ECO:0000256" key="3">
    <source>
        <dbReference type="ARBA" id="ARBA00022771"/>
    </source>
</evidence>
<feature type="domain" description="FYVE-type" evidence="7">
    <location>
        <begin position="1756"/>
        <end position="1817"/>
    </location>
</feature>
<dbReference type="Gene3D" id="3.30.40.10">
    <property type="entry name" value="Zinc/RING finger domain, C3HC4 (zinc finger)"/>
    <property type="match status" value="1"/>
</dbReference>
<keyword evidence="9" id="KW-1185">Reference proteome</keyword>
<evidence type="ECO:0000313" key="8">
    <source>
        <dbReference type="EMBL" id="KAF7991123.1"/>
    </source>
</evidence>
<dbReference type="GO" id="GO:0008270">
    <property type="term" value="F:zinc ion binding"/>
    <property type="evidence" value="ECO:0007669"/>
    <property type="project" value="UniProtKB-KW"/>
</dbReference>
<sequence length="2557" mass="299064">MRKNNDIYHDNGIITETKRFINYNECGLIANKFISIFANDKGMDIQLKIKIFNNVLNKIDDDIQDDIRQELVLLYKNVITGNESIKTPPNLSMSTLNYLELKLCYYPALVHWLISELLCIWSTTFINTDSSLQDIYLNIFKKSNILLSNESSIDYNFINNINNGVLFCILSKIELTETKENELLTWICPVLFKYGKFKDTELALYSRKNLKYFNIWHDYLNGICGRKIKPDNIDNALKISKSIFNDNKLNSSEILIRINKTKTHWLDDILDVYLMMTKENKINETNMILSCPVLPDLSIILLLKLMNDCSNIDISVLKLLHNYCKFNNCKDKTIIKIDKIISNQLEALEWIIQSSSNKKITIKKVLHQLQTSTVLSVLKKFVDLNDKDYDKINSLIIDCNDSSIIYQSYCAMICAFNAILLCESYTIEFENIAELYRQMEKYLNTLLPLDMRLEIIENIFTMLFMRHEDFIENENISDCGDDDDDEDDNTTNKKNENTLKYSTGFICNKYAIRETIHYLSRCIYVANNDLNENDNYDLNNQRILTLKNYLNEAIWRLELLTSNEFFKRQGLPNNETQVPRTPTTTSSSSSYFGKIFYKYNDESSDDDNIDVKSDIDMSSESSSLNNNNKTDNITNKKRRQLKKINLTNDINGKDIKDLKESTLNYMLATKETLVLRCLWKNNYAEAQNIIKLFNMDNTSLAGEIDFSRAMQTFRLNINKQLTITNLSNSQTKTQTRRSTIEMIRKAAKDGMEASRTTNQVETFLASQESNINLCSDKKNLKELMTLTSIDLALTISRDYSTTDNLFEVAMKYLNSCDYLKNSTYYEFFQLIYQLHYENKDKLLINDIICDSKIPLSIKELKDKNKYWQELSDKLKLFENNTKIIDSIDNDNCKKQLDDILIICNNDEPYLARLIEHLNILRTLSPKLNNETDKNNKPNNSLLKNSLDFYIGHQIFNLNVDLEELEIIANKLQVNLVHSILVNCCPKLICQNDANNNDNKNNKKWGIIILNKIEKNEKLNEYNFDDPNQCVIDILDELLKFLRNYFNNKSIIHYSELNKLSKNINIIDILKKTKRLENLDLSDLSFGNHTLAFFLNVWNLLMLHTMIKIWSFEPLENKLRHVISTQTIGYKIGDLGLVTLSSLRIKLLGKDICNSEFWFDSYGDELNEPAWQDLDLQYDKRIIFSMLNEYKKSPIVNIYYPETLNETLNSSFHNYINFYNENNNDEEENILTLPIFLSSSETLIKQYYTNIIVKFESINYSCGIKLNYIDENNNEVNQMDNKFDNENTITWKNKNINSKLLQYLDRHCWLLSYLVQKIHNNLPSIENKNNDKRRTSVIDKLFNSAWNKYLKILFNDNSIITSLQKYISINDLWYCFENYLNDKKYLKCLDLINSLFDSYLLNNIEIQKFHDKLLTQIIINLNNNSTDILVYLYQIHDEYILTQLIFKKIKEWPVRICEDALRHVLSHKNKLNIPNHCLNEMSELLCRVMVFDKILPYCKIDNHDDNNDDNNDVIMNNKNWYNIVYKTEKTDPMRIVKSLIDAKQYELCLEWLEYQTITIEALSLVSCDLLIGLLKNEKDNFKQAQKLLCALPNGQSIKFCNNVIDKLESMNALRFIITYLIDNTPDNDIYKKCLIGVDILDKIDNTERKNYIHIINEPILMLEQLLMNCKFDYLHVLLIPTIDKLKLSGFSTIEKFDEIIRFYAKKSLDLRVTTQQQQQQRDGNHIDASIKRDIMINQTNEFIMPINIPTRDEWIPNDKSRECSCCKIVIFSMFNRRHHCRRCGRVVCATCSNQRMRLLNYNTSVYVRVCIDCKRQTAIQQQSQQQQASQQSQQTSIISSDNFDYWKLSYDETNNKIIREEFCFEYSPNISLCLAILNLHSDHESYANFLQDCCDEMKCLLHPDSTGKINPEVDHMLIIKMIKSLLVAAKVKYSILGLNTGLAHCDRFLSQVDLISTLVESDCLSLIPRDDIDDHVLRRLRDLLTEKEQWSLALDVSTKSGLDTQCVWAAWGKASLKVGYYDIARDKFSRCLDKIQQDINIDDWVILSCPKDNINYKKINNNCNNNDDNDINKSKSLKNRPNKDPPLLIEILQILEMLNSNEQYTKNHQQQKTTSSSSSTTAQEIINNLSNIKAICHGNYTIQKLNTNLKNQRYQESLYYLLMYGSFNSILEFFIKYEEYDKCLSYIIENDIDNEIFFNSVFMNCLKNGKITYLFDNMKKKDDTLLLWKKYLIFICHCLDKKQMYHTLYQLQLFMKDYIRSAMTCIRFYVTDANNYIDICTRTHYLNDAQLHLETELHMNTFCKKRRKSTTSNSSINNNNNSLTMEMEPSEIDKHINTISRQMEIAKFLSSCEKEGRSVGDYLSKLSFMECEGLQPRSVPTLFGNQQERTHLAVLSILCGRNVEEGFGIAFRIMQDYCLRSQKVYSLVGHILAMEKRITSIEQLIKCCRSSGAPNSIEISDYVLAHCVKLLLDKTINDNNNNGQYKIDEIDNLIRIIIDVELKISSYIESRQLKAAYLLAVKYSRNKDIKKILREADRLGQHAIMSICNKWLKQNQKN</sequence>
<dbReference type="InterPro" id="IPR013083">
    <property type="entry name" value="Znf_RING/FYVE/PHD"/>
</dbReference>
<dbReference type="Pfam" id="PF25569">
    <property type="entry name" value="TPR_ZFYVE26"/>
    <property type="match status" value="1"/>
</dbReference>
<keyword evidence="1" id="KW-0597">Phosphoprotein</keyword>
<dbReference type="InterPro" id="IPR028730">
    <property type="entry name" value="ZFYVE26"/>
</dbReference>
<dbReference type="Pfam" id="PF01363">
    <property type="entry name" value="FYVE"/>
    <property type="match status" value="1"/>
</dbReference>
<dbReference type="Pfam" id="PF04784">
    <property type="entry name" value="DUF547"/>
    <property type="match status" value="1"/>
</dbReference>
<dbReference type="GO" id="GO:0000724">
    <property type="term" value="P:double-strand break repair via homologous recombination"/>
    <property type="evidence" value="ECO:0007669"/>
    <property type="project" value="InterPro"/>
</dbReference>
<reference evidence="8 9" key="1">
    <citation type="submission" date="2020-08" db="EMBL/GenBank/DDBJ databases">
        <title>Aphidius gifuensis genome sequencing and assembly.</title>
        <authorList>
            <person name="Du Z."/>
        </authorList>
    </citation>
    <scope>NUCLEOTIDE SEQUENCE [LARGE SCALE GENOMIC DNA]</scope>
    <source>
        <strain evidence="8">YNYX2018</strain>
        <tissue evidence="8">Adults</tissue>
    </source>
</reference>
<dbReference type="PANTHER" id="PTHR46591">
    <property type="entry name" value="ZINC FINGER FYVE DOMAIN-CONTAINING PROTEIN 26"/>
    <property type="match status" value="1"/>
</dbReference>
<dbReference type="SUPFAM" id="SSF57903">
    <property type="entry name" value="FYVE/PHD zinc finger"/>
    <property type="match status" value="1"/>
</dbReference>
<dbReference type="InterPro" id="IPR017455">
    <property type="entry name" value="Znf_FYVE-rel"/>
</dbReference>
<dbReference type="GO" id="GO:0032465">
    <property type="term" value="P:regulation of cytokinesis"/>
    <property type="evidence" value="ECO:0007669"/>
    <property type="project" value="TreeGrafter"/>
</dbReference>
<accession>A0A834XPN4</accession>
<dbReference type="Proteomes" id="UP000639338">
    <property type="component" value="Unassembled WGS sequence"/>
</dbReference>
<dbReference type="PROSITE" id="PS50178">
    <property type="entry name" value="ZF_FYVE"/>
    <property type="match status" value="1"/>
</dbReference>
<dbReference type="InterPro" id="IPR000306">
    <property type="entry name" value="Znf_FYVE"/>
</dbReference>
<evidence type="ECO:0000259" key="7">
    <source>
        <dbReference type="PROSITE" id="PS50178"/>
    </source>
</evidence>
<evidence type="ECO:0000256" key="1">
    <source>
        <dbReference type="ARBA" id="ARBA00022553"/>
    </source>
</evidence>
<dbReference type="InterPro" id="IPR006869">
    <property type="entry name" value="DUF547"/>
</dbReference>
<keyword evidence="2" id="KW-0479">Metal-binding</keyword>
<comment type="caution">
    <text evidence="8">The sequence shown here is derived from an EMBL/GenBank/DDBJ whole genome shotgun (WGS) entry which is preliminary data.</text>
</comment>
<feature type="region of interest" description="Disordered" evidence="6">
    <location>
        <begin position="609"/>
        <end position="636"/>
    </location>
</feature>